<dbReference type="InParanoid" id="T1FYB2"/>
<gene>
    <name evidence="5" type="primary">20213810</name>
    <name evidence="4" type="ORF">HELRODRAFT_65654</name>
</gene>
<dbReference type="AlphaFoldDB" id="T1FYB2"/>
<dbReference type="STRING" id="6412.T1FYB2"/>
<name>T1FYB2_HELRO</name>
<evidence type="ECO:0000313" key="6">
    <source>
        <dbReference type="Proteomes" id="UP000015101"/>
    </source>
</evidence>
<dbReference type="Gene3D" id="2.60.220.30">
    <property type="match status" value="2"/>
</dbReference>
<dbReference type="GeneID" id="20213810"/>
<proteinExistence type="predicted"/>
<dbReference type="OMA" id="DMNTHRI"/>
<feature type="domain" description="ZU5" evidence="3">
    <location>
        <begin position="155"/>
        <end position="268"/>
    </location>
</feature>
<dbReference type="PROSITE" id="PS51145">
    <property type="entry name" value="ZU5"/>
    <property type="match status" value="1"/>
</dbReference>
<keyword evidence="6" id="KW-1185">Reference proteome</keyword>
<evidence type="ECO:0000256" key="2">
    <source>
        <dbReference type="ARBA" id="ARBA00023043"/>
    </source>
</evidence>
<evidence type="ECO:0000313" key="5">
    <source>
        <dbReference type="EnsemblMetazoa" id="HelroP65654"/>
    </source>
</evidence>
<reference evidence="6" key="1">
    <citation type="submission" date="2012-12" db="EMBL/GenBank/DDBJ databases">
        <authorList>
            <person name="Hellsten U."/>
            <person name="Grimwood J."/>
            <person name="Chapman J.A."/>
            <person name="Shapiro H."/>
            <person name="Aerts A."/>
            <person name="Otillar R.P."/>
            <person name="Terry A.Y."/>
            <person name="Boore J.L."/>
            <person name="Simakov O."/>
            <person name="Marletaz F."/>
            <person name="Cho S.-J."/>
            <person name="Edsinger-Gonzales E."/>
            <person name="Havlak P."/>
            <person name="Kuo D.-H."/>
            <person name="Larsson T."/>
            <person name="Lv J."/>
            <person name="Arendt D."/>
            <person name="Savage R."/>
            <person name="Osoegawa K."/>
            <person name="de Jong P."/>
            <person name="Lindberg D.R."/>
            <person name="Seaver E.C."/>
            <person name="Weisblat D.A."/>
            <person name="Putnam N.H."/>
            <person name="Grigoriev I.V."/>
            <person name="Rokhsar D.S."/>
        </authorList>
    </citation>
    <scope>NUCLEOTIDE SEQUENCE</scope>
</reference>
<dbReference type="PANTHER" id="PTHR24123">
    <property type="entry name" value="ANKYRIN REPEAT-CONTAINING"/>
    <property type="match status" value="1"/>
</dbReference>
<dbReference type="EMBL" id="KB096742">
    <property type="protein sequence ID" value="ESO01907.1"/>
    <property type="molecule type" value="Genomic_DNA"/>
</dbReference>
<reference evidence="5" key="3">
    <citation type="submission" date="2015-06" db="UniProtKB">
        <authorList>
            <consortium name="EnsemblMetazoa"/>
        </authorList>
    </citation>
    <scope>IDENTIFICATION</scope>
</reference>
<dbReference type="Proteomes" id="UP000015101">
    <property type="component" value="Unassembled WGS sequence"/>
</dbReference>
<dbReference type="InterPro" id="IPR051165">
    <property type="entry name" value="Multifunctional_ANK_Repeat"/>
</dbReference>
<dbReference type="Pfam" id="PF00791">
    <property type="entry name" value="ZU5"/>
    <property type="match status" value="2"/>
</dbReference>
<reference evidence="4 6" key="2">
    <citation type="journal article" date="2013" name="Nature">
        <title>Insights into bilaterian evolution from three spiralian genomes.</title>
        <authorList>
            <person name="Simakov O."/>
            <person name="Marletaz F."/>
            <person name="Cho S.J."/>
            <person name="Edsinger-Gonzales E."/>
            <person name="Havlak P."/>
            <person name="Hellsten U."/>
            <person name="Kuo D.H."/>
            <person name="Larsson T."/>
            <person name="Lv J."/>
            <person name="Arendt D."/>
            <person name="Savage R."/>
            <person name="Osoegawa K."/>
            <person name="de Jong P."/>
            <person name="Grimwood J."/>
            <person name="Chapman J.A."/>
            <person name="Shapiro H."/>
            <person name="Aerts A."/>
            <person name="Otillar R.P."/>
            <person name="Terry A.Y."/>
            <person name="Boore J.L."/>
            <person name="Grigoriev I.V."/>
            <person name="Lindberg D.R."/>
            <person name="Seaver E.C."/>
            <person name="Weisblat D.A."/>
            <person name="Putnam N.H."/>
            <person name="Rokhsar D.S."/>
        </authorList>
    </citation>
    <scope>NUCLEOTIDE SEQUENCE</scope>
</reference>
<evidence type="ECO:0000259" key="3">
    <source>
        <dbReference type="PROSITE" id="PS51145"/>
    </source>
</evidence>
<accession>T1FYB2</accession>
<evidence type="ECO:0000313" key="4">
    <source>
        <dbReference type="EMBL" id="ESO01907.1"/>
    </source>
</evidence>
<sequence length="268" mass="30220">SRFLNSFIFDCRGCVALSNRHAGIRFIIPSGRVSRPTRIMCKLLRETKVSSAPVLCEGEGHVCRVLKLSTDTVPMIIEVPHFGSLKNHEREIVVMKSFDGNNWTEHSFTLDYKSAEEFRIIYTDLESAENIFESSIVQICTLDVPAYLALISRPKKNTKDIGQDGGVIMSSVVPKVKVTFPEGAITKTTSVGVQVTKVIPDDLAEDDEHHSNSFSSIVSIEPRCRKFHKDIKIEMPLPDFVSFVNEAEEKKYKNNLKLFCNLMGKFIF</sequence>
<dbReference type="EnsemblMetazoa" id="HelroT65654">
    <property type="protein sequence ID" value="HelroP65654"/>
    <property type="gene ID" value="HelroG65654"/>
</dbReference>
<keyword evidence="2" id="KW-0040">ANK repeat</keyword>
<dbReference type="InterPro" id="IPR000906">
    <property type="entry name" value="ZU5_dom"/>
</dbReference>
<dbReference type="SMART" id="SM00218">
    <property type="entry name" value="ZU5"/>
    <property type="match status" value="1"/>
</dbReference>
<dbReference type="KEGG" id="hro:HELRODRAFT_65654"/>
<keyword evidence="1" id="KW-0677">Repeat</keyword>
<dbReference type="PANTHER" id="PTHR24123:SF141">
    <property type="entry name" value="ANKYRIN 2, ISOFORM U"/>
    <property type="match status" value="1"/>
</dbReference>
<dbReference type="EMBL" id="AMQM01000749">
    <property type="status" value="NOT_ANNOTATED_CDS"/>
    <property type="molecule type" value="Genomic_DNA"/>
</dbReference>
<organism evidence="5 6">
    <name type="scientific">Helobdella robusta</name>
    <name type="common">Californian leech</name>
    <dbReference type="NCBI Taxonomy" id="6412"/>
    <lineage>
        <taxon>Eukaryota</taxon>
        <taxon>Metazoa</taxon>
        <taxon>Spiralia</taxon>
        <taxon>Lophotrochozoa</taxon>
        <taxon>Annelida</taxon>
        <taxon>Clitellata</taxon>
        <taxon>Hirudinea</taxon>
        <taxon>Rhynchobdellida</taxon>
        <taxon>Glossiphoniidae</taxon>
        <taxon>Helobdella</taxon>
    </lineage>
</organism>
<dbReference type="CTD" id="20213810"/>
<dbReference type="eggNOG" id="KOG4177">
    <property type="taxonomic scope" value="Eukaryota"/>
</dbReference>
<dbReference type="RefSeq" id="XP_009019315.1">
    <property type="nucleotide sequence ID" value="XM_009021067.1"/>
</dbReference>
<dbReference type="OrthoDB" id="20872at2759"/>
<dbReference type="HOGENOM" id="CLU_083227_0_0_1"/>
<protein>
    <recommendedName>
        <fullName evidence="3">ZU5 domain-containing protein</fullName>
    </recommendedName>
</protein>
<evidence type="ECO:0000256" key="1">
    <source>
        <dbReference type="ARBA" id="ARBA00022737"/>
    </source>
</evidence>